<evidence type="ECO:0000313" key="3">
    <source>
        <dbReference type="Proteomes" id="UP000611554"/>
    </source>
</evidence>
<name>A0ABQ2QGE2_9ACTN</name>
<organism evidence="2 3">
    <name type="scientific">Streptosporangium pseudovulgare</name>
    <dbReference type="NCBI Taxonomy" id="35765"/>
    <lineage>
        <taxon>Bacteria</taxon>
        <taxon>Bacillati</taxon>
        <taxon>Actinomycetota</taxon>
        <taxon>Actinomycetes</taxon>
        <taxon>Streptosporangiales</taxon>
        <taxon>Streptosporangiaceae</taxon>
        <taxon>Streptosporangium</taxon>
    </lineage>
</organism>
<feature type="compositionally biased region" description="Basic and acidic residues" evidence="1">
    <location>
        <begin position="12"/>
        <end position="37"/>
    </location>
</feature>
<accession>A0ABQ2QGE2</accession>
<feature type="compositionally biased region" description="Pro residues" evidence="1">
    <location>
        <begin position="38"/>
        <end position="56"/>
    </location>
</feature>
<dbReference type="EMBL" id="BMQJ01000001">
    <property type="protein sequence ID" value="GGP78938.1"/>
    <property type="molecule type" value="Genomic_DNA"/>
</dbReference>
<protein>
    <submittedName>
        <fullName evidence="2">Uncharacterized protein</fullName>
    </submittedName>
</protein>
<proteinExistence type="predicted"/>
<evidence type="ECO:0000313" key="2">
    <source>
        <dbReference type="EMBL" id="GGP78938.1"/>
    </source>
</evidence>
<dbReference type="Proteomes" id="UP000611554">
    <property type="component" value="Unassembled WGS sequence"/>
</dbReference>
<keyword evidence="3" id="KW-1185">Reference proteome</keyword>
<evidence type="ECO:0000256" key="1">
    <source>
        <dbReference type="SAM" id="MobiDB-lite"/>
    </source>
</evidence>
<reference evidence="3" key="1">
    <citation type="journal article" date="2019" name="Int. J. Syst. Evol. Microbiol.">
        <title>The Global Catalogue of Microorganisms (GCM) 10K type strain sequencing project: providing services to taxonomists for standard genome sequencing and annotation.</title>
        <authorList>
            <consortium name="The Broad Institute Genomics Platform"/>
            <consortium name="The Broad Institute Genome Sequencing Center for Infectious Disease"/>
            <person name="Wu L."/>
            <person name="Ma J."/>
        </authorList>
    </citation>
    <scope>NUCLEOTIDE SEQUENCE [LARGE SCALE GENOMIC DNA]</scope>
    <source>
        <strain evidence="3">JCM 3115</strain>
    </source>
</reference>
<comment type="caution">
    <text evidence="2">The sequence shown here is derived from an EMBL/GenBank/DDBJ whole genome shotgun (WGS) entry which is preliminary data.</text>
</comment>
<feature type="region of interest" description="Disordered" evidence="1">
    <location>
        <begin position="1"/>
        <end position="79"/>
    </location>
</feature>
<gene>
    <name evidence="2" type="ORF">GCM10010140_04070</name>
</gene>
<sequence>MPWIVPPAAEIHGTESDRPPRDAPAGERPAPSREADPPPRPAAVPRCPLPGPPEVQPLPEARTPHSPSRKAPPLPLIWRRPGSGAAIRLPLGRPRDPAREQMVTGGELIAFCAVHASRDALCITVDAYGSRRVPARDS</sequence>